<name>A0ABU1MYM3_9CAUL</name>
<dbReference type="RefSeq" id="WP_310031145.1">
    <property type="nucleotide sequence ID" value="NZ_JAVDRL010000005.1"/>
</dbReference>
<keyword evidence="1" id="KW-0812">Transmembrane</keyword>
<evidence type="ECO:0000256" key="1">
    <source>
        <dbReference type="SAM" id="Phobius"/>
    </source>
</evidence>
<keyword evidence="1" id="KW-1133">Transmembrane helix</keyword>
<accession>A0ABU1MYM3</accession>
<dbReference type="EMBL" id="JAVDRL010000005">
    <property type="protein sequence ID" value="MDR6531280.1"/>
    <property type="molecule type" value="Genomic_DNA"/>
</dbReference>
<proteinExistence type="predicted"/>
<keyword evidence="3" id="KW-1185">Reference proteome</keyword>
<feature type="transmembrane region" description="Helical" evidence="1">
    <location>
        <begin position="15"/>
        <end position="35"/>
    </location>
</feature>
<evidence type="ECO:0000313" key="2">
    <source>
        <dbReference type="EMBL" id="MDR6531280.1"/>
    </source>
</evidence>
<gene>
    <name evidence="2" type="ORF">J2800_002022</name>
</gene>
<sequence>MNQLSPQPNLVKTRAFQLALVFNWACMGAGVWTYLTFNQELPFVLIILLGGMPMLFVILRYTARIKAERAAAARSNPKIVE</sequence>
<organism evidence="2 3">
    <name type="scientific">Caulobacter rhizosphaerae</name>
    <dbReference type="NCBI Taxonomy" id="2010972"/>
    <lineage>
        <taxon>Bacteria</taxon>
        <taxon>Pseudomonadati</taxon>
        <taxon>Pseudomonadota</taxon>
        <taxon>Alphaproteobacteria</taxon>
        <taxon>Caulobacterales</taxon>
        <taxon>Caulobacteraceae</taxon>
        <taxon>Caulobacter</taxon>
    </lineage>
</organism>
<evidence type="ECO:0000313" key="3">
    <source>
        <dbReference type="Proteomes" id="UP001262754"/>
    </source>
</evidence>
<feature type="transmembrane region" description="Helical" evidence="1">
    <location>
        <begin position="41"/>
        <end position="59"/>
    </location>
</feature>
<dbReference type="Proteomes" id="UP001262754">
    <property type="component" value="Unassembled WGS sequence"/>
</dbReference>
<keyword evidence="1" id="KW-0472">Membrane</keyword>
<reference evidence="2 3" key="1">
    <citation type="submission" date="2023-07" db="EMBL/GenBank/DDBJ databases">
        <title>Sorghum-associated microbial communities from plants grown in Nebraska, USA.</title>
        <authorList>
            <person name="Schachtman D."/>
        </authorList>
    </citation>
    <scope>NUCLEOTIDE SEQUENCE [LARGE SCALE GENOMIC DNA]</scope>
    <source>
        <strain evidence="2 3">DS2154</strain>
    </source>
</reference>
<comment type="caution">
    <text evidence="2">The sequence shown here is derived from an EMBL/GenBank/DDBJ whole genome shotgun (WGS) entry which is preliminary data.</text>
</comment>
<protein>
    <submittedName>
        <fullName evidence="2">Uncharacterized protein</fullName>
    </submittedName>
</protein>